<proteinExistence type="predicted"/>
<feature type="domain" description="PABC" evidence="9">
    <location>
        <begin position="258"/>
        <end position="373"/>
    </location>
</feature>
<dbReference type="SMART" id="SM00517">
    <property type="entry name" value="PolyA"/>
    <property type="match status" value="1"/>
</dbReference>
<evidence type="ECO:0000259" key="7">
    <source>
        <dbReference type="PROSITE" id="PS51192"/>
    </source>
</evidence>
<dbReference type="GO" id="GO:0005524">
    <property type="term" value="F:ATP binding"/>
    <property type="evidence" value="ECO:0007669"/>
    <property type="project" value="UniProtKB-KW"/>
</dbReference>
<dbReference type="SMR" id="A0A445LKU6"/>
<feature type="compositionally biased region" description="Polar residues" evidence="6">
    <location>
        <begin position="84"/>
        <end position="95"/>
    </location>
</feature>
<evidence type="ECO:0000313" key="10">
    <source>
        <dbReference type="EMBL" id="RZC23869.1"/>
    </source>
</evidence>
<evidence type="ECO:0000256" key="3">
    <source>
        <dbReference type="ARBA" id="ARBA00022806"/>
    </source>
</evidence>
<dbReference type="SMART" id="SM00487">
    <property type="entry name" value="DEXDc"/>
    <property type="match status" value="1"/>
</dbReference>
<keyword evidence="2" id="KW-0378">Hydrolase</keyword>
<evidence type="ECO:0000256" key="4">
    <source>
        <dbReference type="ARBA" id="ARBA00022840"/>
    </source>
</evidence>
<organism evidence="10 11">
    <name type="scientific">Glycine soja</name>
    <name type="common">Wild soybean</name>
    <dbReference type="NCBI Taxonomy" id="3848"/>
    <lineage>
        <taxon>Eukaryota</taxon>
        <taxon>Viridiplantae</taxon>
        <taxon>Streptophyta</taxon>
        <taxon>Embryophyta</taxon>
        <taxon>Tracheophyta</taxon>
        <taxon>Spermatophyta</taxon>
        <taxon>Magnoliopsida</taxon>
        <taxon>eudicotyledons</taxon>
        <taxon>Gunneridae</taxon>
        <taxon>Pentapetalae</taxon>
        <taxon>rosids</taxon>
        <taxon>fabids</taxon>
        <taxon>Fabales</taxon>
        <taxon>Fabaceae</taxon>
        <taxon>Papilionoideae</taxon>
        <taxon>50 kb inversion clade</taxon>
        <taxon>NPAAA clade</taxon>
        <taxon>indigoferoid/millettioid clade</taxon>
        <taxon>Phaseoleae</taxon>
        <taxon>Glycine</taxon>
        <taxon>Glycine subgen. Soja</taxon>
    </lineage>
</organism>
<feature type="domain" description="DEAD-box RNA helicase Q" evidence="8">
    <location>
        <begin position="120"/>
        <end position="148"/>
    </location>
</feature>
<dbReference type="PROSITE" id="PS51195">
    <property type="entry name" value="Q_MOTIF"/>
    <property type="match status" value="1"/>
</dbReference>
<gene>
    <name evidence="10" type="ORF">D0Y65_003270</name>
</gene>
<evidence type="ECO:0000259" key="9">
    <source>
        <dbReference type="PROSITE" id="PS51309"/>
    </source>
</evidence>
<evidence type="ECO:0000256" key="1">
    <source>
        <dbReference type="ARBA" id="ARBA00022741"/>
    </source>
</evidence>
<dbReference type="InterPro" id="IPR014014">
    <property type="entry name" value="RNA_helicase_DEAD_Q_motif"/>
</dbReference>
<dbReference type="Gramene" id="XM_028343634.1">
    <property type="protein sequence ID" value="XP_028199435.1"/>
    <property type="gene ID" value="LOC114383934"/>
</dbReference>
<dbReference type="GO" id="GO:0016787">
    <property type="term" value="F:hydrolase activity"/>
    <property type="evidence" value="ECO:0007669"/>
    <property type="project" value="UniProtKB-KW"/>
</dbReference>
<dbReference type="GO" id="GO:0003723">
    <property type="term" value="F:RNA binding"/>
    <property type="evidence" value="ECO:0007669"/>
    <property type="project" value="InterPro"/>
</dbReference>
<dbReference type="InterPro" id="IPR027417">
    <property type="entry name" value="P-loop_NTPase"/>
</dbReference>
<dbReference type="PROSITE" id="PS51309">
    <property type="entry name" value="PABC"/>
    <property type="match status" value="1"/>
</dbReference>
<dbReference type="Pfam" id="PF00270">
    <property type="entry name" value="DEAD"/>
    <property type="match status" value="1"/>
</dbReference>
<dbReference type="PANTHER" id="PTHR47960">
    <property type="entry name" value="DEAD-BOX ATP-DEPENDENT RNA HELICASE 50"/>
    <property type="match status" value="1"/>
</dbReference>
<dbReference type="Pfam" id="PF00658">
    <property type="entry name" value="MLLE"/>
    <property type="match status" value="1"/>
</dbReference>
<accession>A0A445LKU6</accession>
<feature type="short sequence motif" description="Q motif" evidence="5">
    <location>
        <begin position="120"/>
        <end position="148"/>
    </location>
</feature>
<comment type="caution">
    <text evidence="10">The sequence shown here is derived from an EMBL/GenBank/DDBJ whole genome shotgun (WGS) entry which is preliminary data.</text>
</comment>
<evidence type="ECO:0000259" key="8">
    <source>
        <dbReference type="PROSITE" id="PS51195"/>
    </source>
</evidence>
<dbReference type="InterPro" id="IPR036053">
    <property type="entry name" value="PABP-dom"/>
</dbReference>
<sequence length="373" mass="40614">MRRRLRELLSLCFSLKHKPLAKSAPPPTSFLQSSITFSTSSSSATPPIEEPKTSTSSSKSQRDSLIFEQFKQRKLKGSPKDSKGTPQVCSTSVPLSSDADTEKVVQKGVRNENDPTLVVRGFKELGVSEELVEVMEGIGEFVPTEIQCVAIPAVLEGKSVLLSSPSEPDRTLAFLLPLIQLLRRDGGLLGSNSKYPQAIVLCATEEKSEQCFNAAKYIIHNAELKSAKDSASPDNGQSKASIGLMIGTPSEILEYIEEGSVVPAEIRYLVLDEADCMLGSGLGPEIHKILRPLQDQESKSCVKRLQTILAISTIAEVLGEQSSVVKHLECDHAGNISAMSLEMEQTEVFHFTESLDALRKKVAEAMDSLLKQQ</sequence>
<evidence type="ECO:0000256" key="5">
    <source>
        <dbReference type="PROSITE-ProRule" id="PRU00552"/>
    </source>
</evidence>
<evidence type="ECO:0000256" key="2">
    <source>
        <dbReference type="ARBA" id="ARBA00022801"/>
    </source>
</evidence>
<protein>
    <submittedName>
        <fullName evidence="10">DEAD-box ATP-dependent RNA helicase 39</fullName>
    </submittedName>
</protein>
<feature type="compositionally biased region" description="Low complexity" evidence="6">
    <location>
        <begin position="29"/>
        <end position="45"/>
    </location>
</feature>
<dbReference type="SUPFAM" id="SSF63570">
    <property type="entry name" value="PABC (PABP) domain"/>
    <property type="match status" value="1"/>
</dbReference>
<dbReference type="AlphaFoldDB" id="A0A445LKU6"/>
<feature type="region of interest" description="Disordered" evidence="6">
    <location>
        <begin position="19"/>
        <end position="108"/>
    </location>
</feature>
<dbReference type="SUPFAM" id="SSF52540">
    <property type="entry name" value="P-loop containing nucleoside triphosphate hydrolases"/>
    <property type="match status" value="1"/>
</dbReference>
<name>A0A445LKU6_GLYSO</name>
<dbReference type="Gene3D" id="3.40.50.300">
    <property type="entry name" value="P-loop containing nucleotide triphosphate hydrolases"/>
    <property type="match status" value="1"/>
</dbReference>
<dbReference type="Proteomes" id="UP000289340">
    <property type="component" value="Chromosome 2"/>
</dbReference>
<dbReference type="InterPro" id="IPR011545">
    <property type="entry name" value="DEAD/DEAH_box_helicase_dom"/>
</dbReference>
<keyword evidence="3 10" id="KW-0347">Helicase</keyword>
<keyword evidence="4" id="KW-0067">ATP-binding</keyword>
<dbReference type="PROSITE" id="PS51192">
    <property type="entry name" value="HELICASE_ATP_BIND_1"/>
    <property type="match status" value="1"/>
</dbReference>
<reference evidence="10 11" key="1">
    <citation type="submission" date="2018-09" db="EMBL/GenBank/DDBJ databases">
        <title>A high-quality reference genome of wild soybean provides a powerful tool to mine soybean genomes.</title>
        <authorList>
            <person name="Xie M."/>
            <person name="Chung C.Y.L."/>
            <person name="Li M.-W."/>
            <person name="Wong F.-L."/>
            <person name="Chan T.-F."/>
            <person name="Lam H.-M."/>
        </authorList>
    </citation>
    <scope>NUCLEOTIDE SEQUENCE [LARGE SCALE GENOMIC DNA]</scope>
    <source>
        <strain evidence="11">cv. W05</strain>
        <tissue evidence="10">Hypocotyl of etiolated seedlings</tissue>
    </source>
</reference>
<keyword evidence="1" id="KW-0547">Nucleotide-binding</keyword>
<dbReference type="GO" id="GO:0003724">
    <property type="term" value="F:RNA helicase activity"/>
    <property type="evidence" value="ECO:0007669"/>
    <property type="project" value="InterPro"/>
</dbReference>
<keyword evidence="11" id="KW-1185">Reference proteome</keyword>
<dbReference type="EMBL" id="QZWG01000002">
    <property type="protein sequence ID" value="RZC23869.1"/>
    <property type="molecule type" value="Genomic_DNA"/>
</dbReference>
<evidence type="ECO:0000256" key="6">
    <source>
        <dbReference type="SAM" id="MobiDB-lite"/>
    </source>
</evidence>
<evidence type="ECO:0000313" key="11">
    <source>
        <dbReference type="Proteomes" id="UP000289340"/>
    </source>
</evidence>
<dbReference type="InterPro" id="IPR014001">
    <property type="entry name" value="Helicase_ATP-bd"/>
</dbReference>
<dbReference type="InterPro" id="IPR002004">
    <property type="entry name" value="PABP_HYD_C"/>
</dbReference>
<feature type="domain" description="Helicase ATP-binding" evidence="7">
    <location>
        <begin position="151"/>
        <end position="332"/>
    </location>
</feature>